<dbReference type="AlphaFoldDB" id="A0A368SL77"/>
<dbReference type="PANTHER" id="PTHR43019">
    <property type="entry name" value="SERINE ENDOPROTEASE DEGS"/>
    <property type="match status" value="1"/>
</dbReference>
<reference evidence="1" key="2">
    <citation type="submission" date="2015-07" db="EMBL/GenBank/DDBJ databases">
        <authorList>
            <person name="Noorani M."/>
        </authorList>
    </citation>
    <scope>NUCLEOTIDE SEQUENCE</scope>
    <source>
        <strain evidence="1">Yugu1</strain>
    </source>
</reference>
<dbReference type="PANTHER" id="PTHR43019:SF64">
    <property type="entry name" value="OS07G0666400 PROTEIN"/>
    <property type="match status" value="1"/>
</dbReference>
<sequence>MWPPTNLEVLARTTFAEHHDSVVTILTKERESPTKLSAIGSGFIIRSSGSRCLVMACRHVFRHFDPAKHTMHARLSGQHLELDAEVMRLDDARDLMLIRVVGMPRAYPALEFCDCSNVPDRGDVVLLAFFSTYALVFLDPGVLPGNISAPPQETNGVVHHTCVGTSGCFGGPLIFDGRVIGVYNGIKSRTGFSASAETVNAAMKDWLHIPPGLSHQNHWGDGTKPPYLNFLIDFWTKLIRSDSVGLC</sequence>
<evidence type="ECO:0000313" key="1">
    <source>
        <dbReference type="EMBL" id="RCV43141.1"/>
    </source>
</evidence>
<accession>A0A368SL77</accession>
<dbReference type="EMBL" id="CM003536">
    <property type="protein sequence ID" value="RCV43141.1"/>
    <property type="molecule type" value="Genomic_DNA"/>
</dbReference>
<name>A0A368SL77_SETIT</name>
<protein>
    <submittedName>
        <fullName evidence="1">Uncharacterized protein</fullName>
    </submittedName>
</protein>
<reference evidence="1" key="1">
    <citation type="journal article" date="2012" name="Nat. Biotechnol.">
        <title>Reference genome sequence of the model plant Setaria.</title>
        <authorList>
            <person name="Bennetzen J.L."/>
            <person name="Schmutz J."/>
            <person name="Wang H."/>
            <person name="Percifield R."/>
            <person name="Hawkins J."/>
            <person name="Pontaroli A.C."/>
            <person name="Estep M."/>
            <person name="Feng L."/>
            <person name="Vaughn J.N."/>
            <person name="Grimwood J."/>
            <person name="Jenkins J."/>
            <person name="Barry K."/>
            <person name="Lindquist E."/>
            <person name="Hellsten U."/>
            <person name="Deshpande S."/>
            <person name="Wang X."/>
            <person name="Wu X."/>
            <person name="Mitros T."/>
            <person name="Triplett J."/>
            <person name="Yang X."/>
            <person name="Ye C.Y."/>
            <person name="Mauro-Herrera M."/>
            <person name="Wang L."/>
            <person name="Li P."/>
            <person name="Sharma M."/>
            <person name="Sharma R."/>
            <person name="Ronald P.C."/>
            <person name="Panaud O."/>
            <person name="Kellogg E.A."/>
            <person name="Brutnell T.P."/>
            <person name="Doust A.N."/>
            <person name="Tuskan G.A."/>
            <person name="Rokhsar D."/>
            <person name="Devos K.M."/>
        </authorList>
    </citation>
    <scope>NUCLEOTIDE SEQUENCE [LARGE SCALE GENOMIC DNA]</scope>
    <source>
        <strain evidence="1">Yugu1</strain>
    </source>
</reference>
<proteinExistence type="predicted"/>
<dbReference type="KEGG" id="sita:101776066"/>
<gene>
    <name evidence="1" type="ORF">SETIT_9G271600v2</name>
</gene>
<dbReference type="Pfam" id="PF13365">
    <property type="entry name" value="Trypsin_2"/>
    <property type="match status" value="1"/>
</dbReference>
<dbReference type="Gene3D" id="2.40.10.120">
    <property type="match status" value="1"/>
</dbReference>
<dbReference type="SUPFAM" id="SSF50494">
    <property type="entry name" value="Trypsin-like serine proteases"/>
    <property type="match status" value="1"/>
</dbReference>
<organism evidence="1">
    <name type="scientific">Setaria italica</name>
    <name type="common">Foxtail millet</name>
    <name type="synonym">Panicum italicum</name>
    <dbReference type="NCBI Taxonomy" id="4555"/>
    <lineage>
        <taxon>Eukaryota</taxon>
        <taxon>Viridiplantae</taxon>
        <taxon>Streptophyta</taxon>
        <taxon>Embryophyta</taxon>
        <taxon>Tracheophyta</taxon>
        <taxon>Spermatophyta</taxon>
        <taxon>Magnoliopsida</taxon>
        <taxon>Liliopsida</taxon>
        <taxon>Poales</taxon>
        <taxon>Poaceae</taxon>
        <taxon>PACMAD clade</taxon>
        <taxon>Panicoideae</taxon>
        <taxon>Panicodae</taxon>
        <taxon>Paniceae</taxon>
        <taxon>Cenchrinae</taxon>
        <taxon>Setaria</taxon>
    </lineage>
</organism>
<dbReference type="InterPro" id="IPR009003">
    <property type="entry name" value="Peptidase_S1_PA"/>
</dbReference>